<organism evidence="2 3">
    <name type="scientific">Gossypium arboreum</name>
    <name type="common">Tree cotton</name>
    <name type="synonym">Gossypium nanking</name>
    <dbReference type="NCBI Taxonomy" id="29729"/>
    <lineage>
        <taxon>Eukaryota</taxon>
        <taxon>Viridiplantae</taxon>
        <taxon>Streptophyta</taxon>
        <taxon>Embryophyta</taxon>
        <taxon>Tracheophyta</taxon>
        <taxon>Spermatophyta</taxon>
        <taxon>Magnoliopsida</taxon>
        <taxon>eudicotyledons</taxon>
        <taxon>Gunneridae</taxon>
        <taxon>Pentapetalae</taxon>
        <taxon>rosids</taxon>
        <taxon>malvids</taxon>
        <taxon>Malvales</taxon>
        <taxon>Malvaceae</taxon>
        <taxon>Malvoideae</taxon>
        <taxon>Gossypium</taxon>
    </lineage>
</organism>
<dbReference type="Proteomes" id="UP000032142">
    <property type="component" value="Unassembled WGS sequence"/>
</dbReference>
<keyword evidence="1" id="KW-0732">Signal</keyword>
<accession>A0A0B0ME93</accession>
<name>A0A0B0ME93_GOSAR</name>
<dbReference type="EMBL" id="JRRC01049146">
    <property type="protein sequence ID" value="KHF98706.1"/>
    <property type="molecule type" value="Genomic_DNA"/>
</dbReference>
<proteinExistence type="predicted"/>
<comment type="caution">
    <text evidence="2">The sequence shown here is derived from an EMBL/GenBank/DDBJ whole genome shotgun (WGS) entry which is preliminary data.</text>
</comment>
<feature type="signal peptide" evidence="1">
    <location>
        <begin position="1"/>
        <end position="21"/>
    </location>
</feature>
<evidence type="ECO:0000313" key="2">
    <source>
        <dbReference type="EMBL" id="KHF98706.1"/>
    </source>
</evidence>
<protein>
    <submittedName>
        <fullName evidence="2">Uncharacterized protein</fullName>
    </submittedName>
</protein>
<keyword evidence="3" id="KW-1185">Reference proteome</keyword>
<evidence type="ECO:0000313" key="3">
    <source>
        <dbReference type="Proteomes" id="UP000032142"/>
    </source>
</evidence>
<feature type="chain" id="PRO_5002055894" evidence="1">
    <location>
        <begin position="22"/>
        <end position="32"/>
    </location>
</feature>
<evidence type="ECO:0000256" key="1">
    <source>
        <dbReference type="SAM" id="SignalP"/>
    </source>
</evidence>
<gene>
    <name evidence="2" type="ORF">F383_10974</name>
</gene>
<dbReference type="AlphaFoldDB" id="A0A0B0ME93"/>
<reference evidence="3" key="1">
    <citation type="submission" date="2014-09" db="EMBL/GenBank/DDBJ databases">
        <authorList>
            <person name="Mudge J."/>
            <person name="Ramaraj T."/>
            <person name="Lindquist I.E."/>
            <person name="Bharti A.K."/>
            <person name="Sundararajan A."/>
            <person name="Cameron C.T."/>
            <person name="Woodward J.E."/>
            <person name="May G.D."/>
            <person name="Brubaker C."/>
            <person name="Broadhvest J."/>
            <person name="Wilkins T.A."/>
        </authorList>
    </citation>
    <scope>NUCLEOTIDE SEQUENCE</scope>
    <source>
        <strain evidence="3">cv. AKA8401</strain>
    </source>
</reference>
<sequence>MTSSFVSIITMLNSLVLKVATFPCCRDSPRLK</sequence>